<feature type="compositionally biased region" description="Basic and acidic residues" evidence="1">
    <location>
        <begin position="94"/>
        <end position="107"/>
    </location>
</feature>
<dbReference type="PANTHER" id="PTHR34112">
    <property type="entry name" value="C-JUN-AMINO-TERMINAL KINASE-INTERACTING PROTEIN"/>
    <property type="match status" value="1"/>
</dbReference>
<feature type="region of interest" description="Disordered" evidence="1">
    <location>
        <begin position="1"/>
        <end position="107"/>
    </location>
</feature>
<evidence type="ECO:0000256" key="1">
    <source>
        <dbReference type="SAM" id="MobiDB-lite"/>
    </source>
</evidence>
<feature type="compositionally biased region" description="Low complexity" evidence="1">
    <location>
        <begin position="15"/>
        <end position="27"/>
    </location>
</feature>
<feature type="compositionally biased region" description="Low complexity" evidence="1">
    <location>
        <begin position="55"/>
        <end position="76"/>
    </location>
</feature>
<keyword evidence="3" id="KW-1185">Reference proteome</keyword>
<gene>
    <name evidence="2" type="ORF">GIB67_004516</name>
</gene>
<dbReference type="AlphaFoldDB" id="A0A7J7LS92"/>
<dbReference type="EMBL" id="JACGCM010002057">
    <property type="protein sequence ID" value="KAF6145521.1"/>
    <property type="molecule type" value="Genomic_DNA"/>
</dbReference>
<sequence>MERTEPTLVPEWLKGTGSSTGSASSSSHSDDRGVTLPVRNRSSVSIGGYDNGPRSSVSDRISSSYFRRSSSSNSSMVHDRDSSYSRSYSSFGRNHRDRDRDRTNNNLEFRGKERSVLEDHRNYFDTDILSSRIEKEMLRRSQSMKSGKLGEVWPRRSVTDSNSVNSNHNNNNGAGLRNITIIRKNAFDKDFPSLGAEEKDMSSGVSTAVQGLPMGSSPMIGGNGWTSALVEAPVTVGSNSTGHQSSQQTAPPIFSSSTPSTSYGRNMAETLAQIPAQARTIPQAFAETQRLKDLEIKKSRQLIPMTPSTPKNSVLNSEKQKLKAASRSDVSSLANKAVQQQLPSSLPLNLSQRVGQPAHGGKILVLKPVRENGISPATKDTLNLPVAGKIAKDPVSTNKSPLNSQVAVATQTSSMEKKPTTSQAQSRSDFFNLMRKKTSTNISSAATEKKSCEMVSNEVVPAPVNPQCCNAPTSSPHCSDSPPSTHCSDAPPSSSDWSVEDVRDIATNGNSGEAKFQKLNKNEENLSVTSDYILYPYEEEVTFLRSLGWDENSGEGGLTEEEINAFYKEVANPNLSA</sequence>
<accession>A0A7J7LS92</accession>
<protein>
    <submittedName>
        <fullName evidence="2">Uncharacterized protein</fullName>
    </submittedName>
</protein>
<dbReference type="PANTHER" id="PTHR34112:SF13">
    <property type="entry name" value="OS04G0448200 PROTEIN"/>
    <property type="match status" value="1"/>
</dbReference>
<reference evidence="2 3" key="1">
    <citation type="journal article" date="2020" name="IScience">
        <title>Genome Sequencing of the Endangered Kingdonia uniflora (Circaeasteraceae, Ranunculales) Reveals Potential Mechanisms of Evolutionary Specialization.</title>
        <authorList>
            <person name="Sun Y."/>
            <person name="Deng T."/>
            <person name="Zhang A."/>
            <person name="Moore M.J."/>
            <person name="Landis J.B."/>
            <person name="Lin N."/>
            <person name="Zhang H."/>
            <person name="Zhang X."/>
            <person name="Huang J."/>
            <person name="Zhang X."/>
            <person name="Sun H."/>
            <person name="Wang H."/>
        </authorList>
    </citation>
    <scope>NUCLEOTIDE SEQUENCE [LARGE SCALE GENOMIC DNA]</scope>
    <source>
        <strain evidence="2">TB1705</strain>
        <tissue evidence="2">Leaf</tissue>
    </source>
</reference>
<comment type="caution">
    <text evidence="2">The sequence shown here is derived from an EMBL/GenBank/DDBJ whole genome shotgun (WGS) entry which is preliminary data.</text>
</comment>
<feature type="compositionally biased region" description="Polar residues" evidence="1">
    <location>
        <begin position="236"/>
        <end position="248"/>
    </location>
</feature>
<evidence type="ECO:0000313" key="2">
    <source>
        <dbReference type="EMBL" id="KAF6145521.1"/>
    </source>
</evidence>
<feature type="region of interest" description="Disordered" evidence="1">
    <location>
        <begin position="236"/>
        <end position="260"/>
    </location>
</feature>
<organism evidence="2 3">
    <name type="scientific">Kingdonia uniflora</name>
    <dbReference type="NCBI Taxonomy" id="39325"/>
    <lineage>
        <taxon>Eukaryota</taxon>
        <taxon>Viridiplantae</taxon>
        <taxon>Streptophyta</taxon>
        <taxon>Embryophyta</taxon>
        <taxon>Tracheophyta</taxon>
        <taxon>Spermatophyta</taxon>
        <taxon>Magnoliopsida</taxon>
        <taxon>Ranunculales</taxon>
        <taxon>Circaeasteraceae</taxon>
        <taxon>Kingdonia</taxon>
    </lineage>
</organism>
<proteinExistence type="predicted"/>
<feature type="region of interest" description="Disordered" evidence="1">
    <location>
        <begin position="472"/>
        <end position="496"/>
    </location>
</feature>
<dbReference type="OrthoDB" id="1917528at2759"/>
<dbReference type="Proteomes" id="UP000541444">
    <property type="component" value="Unassembled WGS sequence"/>
</dbReference>
<name>A0A7J7LS92_9MAGN</name>
<feature type="compositionally biased region" description="Low complexity" evidence="1">
    <location>
        <begin position="249"/>
        <end position="260"/>
    </location>
</feature>
<evidence type="ECO:0000313" key="3">
    <source>
        <dbReference type="Proteomes" id="UP000541444"/>
    </source>
</evidence>